<dbReference type="Pfam" id="PF01408">
    <property type="entry name" value="GFO_IDH_MocA"/>
    <property type="match status" value="1"/>
</dbReference>
<dbReference type="InterPro" id="IPR055170">
    <property type="entry name" value="GFO_IDH_MocA-like_dom"/>
</dbReference>
<gene>
    <name evidence="5" type="ORF">ACFQL7_08850</name>
</gene>
<sequence length="326" mass="36056">MVIHFGVIGTATIAQQRFIPAIEKTDHTIRAIASRTEEKAQAVATTHDIPHVYETYDDLLEHAEIDAVYIPLPNSKHAEWIRKSADHGHHILCEKPLGVTADETRAVDAYCEDRGVTLMEGLMYRYVPRTERVIELVSEELGEIRSATATFHSELRGLPTGIRFDPALGGGSSLDVGVYTVDAVRMFLGMPDRIHAYSFDMHDSGVDTQMTALFKYDQNATATVSASFDTAESQYYHVIGTEGWLTAEPAFSSPDVNTSIQYEIGNRRTTETFPPVDPYQLEIEHFAECIENHLSPRTNAAQAAQNAVILDAIRESAVSGSSVQID</sequence>
<dbReference type="SUPFAM" id="SSF55347">
    <property type="entry name" value="Glyceraldehyde-3-phosphate dehydrogenase-like, C-terminal domain"/>
    <property type="match status" value="1"/>
</dbReference>
<dbReference type="AlphaFoldDB" id="A0ABD5YQQ1"/>
<dbReference type="PANTHER" id="PTHR22604">
    <property type="entry name" value="OXIDOREDUCTASES"/>
    <property type="match status" value="1"/>
</dbReference>
<keyword evidence="2" id="KW-0560">Oxidoreductase</keyword>
<keyword evidence="6" id="KW-1185">Reference proteome</keyword>
<dbReference type="EMBL" id="JBHTAX010000001">
    <property type="protein sequence ID" value="MFC7189953.1"/>
    <property type="molecule type" value="Genomic_DNA"/>
</dbReference>
<protein>
    <submittedName>
        <fullName evidence="5">Gfo/Idh/MocA family protein</fullName>
    </submittedName>
</protein>
<dbReference type="GO" id="GO:0016491">
    <property type="term" value="F:oxidoreductase activity"/>
    <property type="evidence" value="ECO:0007669"/>
    <property type="project" value="UniProtKB-KW"/>
</dbReference>
<dbReference type="Proteomes" id="UP001596417">
    <property type="component" value="Unassembled WGS sequence"/>
</dbReference>
<evidence type="ECO:0000256" key="1">
    <source>
        <dbReference type="ARBA" id="ARBA00010928"/>
    </source>
</evidence>
<dbReference type="InterPro" id="IPR050984">
    <property type="entry name" value="Gfo/Idh/MocA_domain"/>
</dbReference>
<dbReference type="SUPFAM" id="SSF51735">
    <property type="entry name" value="NAD(P)-binding Rossmann-fold domains"/>
    <property type="match status" value="1"/>
</dbReference>
<evidence type="ECO:0000259" key="3">
    <source>
        <dbReference type="Pfam" id="PF01408"/>
    </source>
</evidence>
<dbReference type="InterPro" id="IPR036291">
    <property type="entry name" value="NAD(P)-bd_dom_sf"/>
</dbReference>
<dbReference type="RefSeq" id="WP_264554669.1">
    <property type="nucleotide sequence ID" value="NZ_CP109979.1"/>
</dbReference>
<dbReference type="PANTHER" id="PTHR22604:SF105">
    <property type="entry name" value="TRANS-1,2-DIHYDROBENZENE-1,2-DIOL DEHYDROGENASE"/>
    <property type="match status" value="1"/>
</dbReference>
<accession>A0ABD5YQQ1</accession>
<name>A0ABD5YQQ1_9EURY</name>
<evidence type="ECO:0000313" key="6">
    <source>
        <dbReference type="Proteomes" id="UP001596417"/>
    </source>
</evidence>
<dbReference type="GeneID" id="76199521"/>
<dbReference type="Pfam" id="PF22725">
    <property type="entry name" value="GFO_IDH_MocA_C3"/>
    <property type="match status" value="1"/>
</dbReference>
<evidence type="ECO:0000313" key="5">
    <source>
        <dbReference type="EMBL" id="MFC7189953.1"/>
    </source>
</evidence>
<reference evidence="5 6" key="1">
    <citation type="journal article" date="2019" name="Int. J. Syst. Evol. Microbiol.">
        <title>The Global Catalogue of Microorganisms (GCM) 10K type strain sequencing project: providing services to taxonomists for standard genome sequencing and annotation.</title>
        <authorList>
            <consortium name="The Broad Institute Genomics Platform"/>
            <consortium name="The Broad Institute Genome Sequencing Center for Infectious Disease"/>
            <person name="Wu L."/>
            <person name="Ma J."/>
        </authorList>
    </citation>
    <scope>NUCLEOTIDE SEQUENCE [LARGE SCALE GENOMIC DNA]</scope>
    <source>
        <strain evidence="5 6">RDMS1</strain>
    </source>
</reference>
<evidence type="ECO:0000256" key="2">
    <source>
        <dbReference type="ARBA" id="ARBA00023002"/>
    </source>
</evidence>
<dbReference type="Gene3D" id="3.40.50.720">
    <property type="entry name" value="NAD(P)-binding Rossmann-like Domain"/>
    <property type="match status" value="1"/>
</dbReference>
<comment type="similarity">
    <text evidence="1">Belongs to the Gfo/Idh/MocA family.</text>
</comment>
<dbReference type="InterPro" id="IPR000683">
    <property type="entry name" value="Gfo/Idh/MocA-like_OxRdtase_N"/>
</dbReference>
<feature type="domain" description="GFO/IDH/MocA-like oxidoreductase" evidence="4">
    <location>
        <begin position="138"/>
        <end position="245"/>
    </location>
</feature>
<dbReference type="Gene3D" id="3.30.360.10">
    <property type="entry name" value="Dihydrodipicolinate Reductase, domain 2"/>
    <property type="match status" value="1"/>
</dbReference>
<proteinExistence type="inferred from homology"/>
<feature type="domain" description="Gfo/Idh/MocA-like oxidoreductase N-terminal" evidence="3">
    <location>
        <begin position="3"/>
        <end position="121"/>
    </location>
</feature>
<evidence type="ECO:0000259" key="4">
    <source>
        <dbReference type="Pfam" id="PF22725"/>
    </source>
</evidence>
<comment type="caution">
    <text evidence="5">The sequence shown here is derived from an EMBL/GenBank/DDBJ whole genome shotgun (WGS) entry which is preliminary data.</text>
</comment>
<organism evidence="5 6">
    <name type="scientific">Halocatena marina</name>
    <dbReference type="NCBI Taxonomy" id="2934937"/>
    <lineage>
        <taxon>Archaea</taxon>
        <taxon>Methanobacteriati</taxon>
        <taxon>Methanobacteriota</taxon>
        <taxon>Stenosarchaea group</taxon>
        <taxon>Halobacteria</taxon>
        <taxon>Halobacteriales</taxon>
        <taxon>Natronomonadaceae</taxon>
        <taxon>Halocatena</taxon>
    </lineage>
</organism>